<dbReference type="Gene3D" id="3.20.20.70">
    <property type="entry name" value="Aldolase class I"/>
    <property type="match status" value="1"/>
</dbReference>
<comment type="catalytic activity">
    <reaction evidence="1 12 14">
        <text>1-(5-phospho-beta-D-ribosyl)-5-[(5-phospho-beta-D-ribosylamino)methylideneamino]imidazole-4-carboxamide = 5-[(5-phospho-1-deoxy-D-ribulos-1-ylimino)methylamino]-1-(5-phospho-beta-D-ribosyl)imidazole-4-carboxamide</text>
        <dbReference type="Rhea" id="RHEA:15469"/>
        <dbReference type="ChEBI" id="CHEBI:58435"/>
        <dbReference type="ChEBI" id="CHEBI:58525"/>
        <dbReference type="EC" id="5.3.1.16"/>
    </reaction>
</comment>
<dbReference type="HAMAP" id="MF_01014">
    <property type="entry name" value="HisA"/>
    <property type="match status" value="1"/>
</dbReference>
<protein>
    <recommendedName>
        <fullName evidence="6 12">1-(5-phosphoribosyl)-5-[(5-phosphoribosylamino)methylideneamino] imidazole-4-carboxamide isomerase</fullName>
        <ecNumber evidence="5 12">5.3.1.16</ecNumber>
    </recommendedName>
    <alternativeName>
        <fullName evidence="11 12">Phosphoribosylformimino-5-aminoimidazole carboxamide ribotide isomerase</fullName>
    </alternativeName>
</protein>
<dbReference type="GO" id="GO:0000162">
    <property type="term" value="P:L-tryptophan biosynthetic process"/>
    <property type="evidence" value="ECO:0007669"/>
    <property type="project" value="TreeGrafter"/>
</dbReference>
<dbReference type="NCBIfam" id="TIGR00007">
    <property type="entry name" value="1-(5-phosphoribosyl)-5-[(5-phosphoribosylamino)methylideneamino]imidazole-4-carboxamide isomerase"/>
    <property type="match status" value="1"/>
</dbReference>
<accession>A0A0R1M793</accession>
<evidence type="ECO:0000256" key="9">
    <source>
        <dbReference type="ARBA" id="ARBA00023102"/>
    </source>
</evidence>
<dbReference type="PANTHER" id="PTHR43090">
    <property type="entry name" value="1-(5-PHOSPHORIBOSYL)-5-[(5-PHOSPHORIBOSYLAMINO)METHYLIDENEAMINO] IMIDAZOLE-4-CARBOXAMIDE ISOMERASE"/>
    <property type="match status" value="1"/>
</dbReference>
<dbReference type="InterPro" id="IPR006062">
    <property type="entry name" value="His_biosynth"/>
</dbReference>
<keyword evidence="9 12" id="KW-0368">Histidine biosynthesis</keyword>
<organism evidence="15 16">
    <name type="scientific">Liquorilactobacillus oeni DSM 19972</name>
    <dbReference type="NCBI Taxonomy" id="1423777"/>
    <lineage>
        <taxon>Bacteria</taxon>
        <taxon>Bacillati</taxon>
        <taxon>Bacillota</taxon>
        <taxon>Bacilli</taxon>
        <taxon>Lactobacillales</taxon>
        <taxon>Lactobacillaceae</taxon>
        <taxon>Liquorilactobacillus</taxon>
    </lineage>
</organism>
<dbReference type="CDD" id="cd04732">
    <property type="entry name" value="HisA"/>
    <property type="match status" value="1"/>
</dbReference>
<keyword evidence="7 12" id="KW-0963">Cytoplasm</keyword>
<evidence type="ECO:0000256" key="4">
    <source>
        <dbReference type="ARBA" id="ARBA00009667"/>
    </source>
</evidence>
<dbReference type="InterPro" id="IPR044524">
    <property type="entry name" value="Isoase_HisA-like"/>
</dbReference>
<comment type="subcellular location">
    <subcellularLocation>
        <location evidence="2 12 14">Cytoplasm</location>
    </subcellularLocation>
</comment>
<dbReference type="Pfam" id="PF00977">
    <property type="entry name" value="His_biosynth"/>
    <property type="match status" value="1"/>
</dbReference>
<comment type="similarity">
    <text evidence="4 12 13">Belongs to the HisA/HisF family.</text>
</comment>
<proteinExistence type="inferred from homology"/>
<evidence type="ECO:0000256" key="10">
    <source>
        <dbReference type="ARBA" id="ARBA00023235"/>
    </source>
</evidence>
<name>A0A0R1M793_9LACO</name>
<dbReference type="EC" id="5.3.1.16" evidence="5 12"/>
<dbReference type="SUPFAM" id="SSF51366">
    <property type="entry name" value="Ribulose-phoshate binding barrel"/>
    <property type="match status" value="1"/>
</dbReference>
<gene>
    <name evidence="12" type="primary">hisA</name>
    <name evidence="15" type="ORF">FD46_GL000125</name>
</gene>
<comment type="pathway">
    <text evidence="3 12 14">Amino-acid biosynthesis; L-histidine biosynthesis; L-histidine from 5-phospho-alpha-D-ribose 1-diphosphate: step 4/9.</text>
</comment>
<dbReference type="Proteomes" id="UP000051686">
    <property type="component" value="Unassembled WGS sequence"/>
</dbReference>
<dbReference type="PATRIC" id="fig|1423777.3.peg.130"/>
<reference evidence="15 16" key="1">
    <citation type="journal article" date="2015" name="Genome Announc.">
        <title>Expanding the biotechnology potential of lactobacilli through comparative genomics of 213 strains and associated genera.</title>
        <authorList>
            <person name="Sun Z."/>
            <person name="Harris H.M."/>
            <person name="McCann A."/>
            <person name="Guo C."/>
            <person name="Argimon S."/>
            <person name="Zhang W."/>
            <person name="Yang X."/>
            <person name="Jeffery I.B."/>
            <person name="Cooney J.C."/>
            <person name="Kagawa T.F."/>
            <person name="Liu W."/>
            <person name="Song Y."/>
            <person name="Salvetti E."/>
            <person name="Wrobel A."/>
            <person name="Rasinkangas P."/>
            <person name="Parkhill J."/>
            <person name="Rea M.C."/>
            <person name="O'Sullivan O."/>
            <person name="Ritari J."/>
            <person name="Douillard F.P."/>
            <person name="Paul Ross R."/>
            <person name="Yang R."/>
            <person name="Briner A.E."/>
            <person name="Felis G.E."/>
            <person name="de Vos W.M."/>
            <person name="Barrangou R."/>
            <person name="Klaenhammer T.R."/>
            <person name="Caufield P.W."/>
            <person name="Cui Y."/>
            <person name="Zhang H."/>
            <person name="O'Toole P.W."/>
        </authorList>
    </citation>
    <scope>NUCLEOTIDE SEQUENCE [LARGE SCALE GENOMIC DNA]</scope>
    <source>
        <strain evidence="15 16">DSM 19972</strain>
    </source>
</reference>
<keyword evidence="10 12" id="KW-0413">Isomerase</keyword>
<dbReference type="InterPro" id="IPR013785">
    <property type="entry name" value="Aldolase_TIM"/>
</dbReference>
<dbReference type="OrthoDB" id="9807749at2"/>
<evidence type="ECO:0000256" key="5">
    <source>
        <dbReference type="ARBA" id="ARBA00012550"/>
    </source>
</evidence>
<evidence type="ECO:0000256" key="7">
    <source>
        <dbReference type="ARBA" id="ARBA00022490"/>
    </source>
</evidence>
<keyword evidence="16" id="KW-1185">Reference proteome</keyword>
<dbReference type="EMBL" id="AZEH01000042">
    <property type="protein sequence ID" value="KRL03958.1"/>
    <property type="molecule type" value="Genomic_DNA"/>
</dbReference>
<dbReference type="UniPathway" id="UPA00031">
    <property type="reaction ID" value="UER00009"/>
</dbReference>
<dbReference type="RefSeq" id="WP_057896995.1">
    <property type="nucleotide sequence ID" value="NZ_AZEH01000042.1"/>
</dbReference>
<dbReference type="AlphaFoldDB" id="A0A0R1M793"/>
<keyword evidence="8 12" id="KW-0028">Amino-acid biosynthesis</keyword>
<evidence type="ECO:0000313" key="16">
    <source>
        <dbReference type="Proteomes" id="UP000051686"/>
    </source>
</evidence>
<evidence type="ECO:0000256" key="6">
    <source>
        <dbReference type="ARBA" id="ARBA00018464"/>
    </source>
</evidence>
<evidence type="ECO:0000313" key="15">
    <source>
        <dbReference type="EMBL" id="KRL03958.1"/>
    </source>
</evidence>
<sequence>MIIPAIDLQAGKSVRLYQGDFSKQTLIDEDPAAQAQKFEEAGIKCLHLVDLDGAKKGVPQNQETIAQIRAAFNGLLEIGGGVRDLKRLSQYLNLGIDRVIIGSAALLDPEFVKNALQKFGPQKVVIGVDGTGGFVAVNGWLESSETKMSTLIKKMYIAGALSFIVTDVARDGTLSGPNINLLQSLQTNFPQCNIIASGGIRNAADIKELLHAGLKDMIVGKALFKGSLTLKEIAEVNSNAG</sequence>
<evidence type="ECO:0000256" key="8">
    <source>
        <dbReference type="ARBA" id="ARBA00022605"/>
    </source>
</evidence>
<dbReference type="InterPro" id="IPR023016">
    <property type="entry name" value="HisA/PriA"/>
</dbReference>
<evidence type="ECO:0000256" key="3">
    <source>
        <dbReference type="ARBA" id="ARBA00005133"/>
    </source>
</evidence>
<comment type="caution">
    <text evidence="15">The sequence shown here is derived from an EMBL/GenBank/DDBJ whole genome shotgun (WGS) entry which is preliminary data.</text>
</comment>
<evidence type="ECO:0000256" key="2">
    <source>
        <dbReference type="ARBA" id="ARBA00004496"/>
    </source>
</evidence>
<dbReference type="PANTHER" id="PTHR43090:SF2">
    <property type="entry name" value="1-(5-PHOSPHORIBOSYL)-5-[(5-PHOSPHORIBOSYLAMINO)METHYLIDENEAMINO] IMIDAZOLE-4-CARBOXAMIDE ISOMERASE"/>
    <property type="match status" value="1"/>
</dbReference>
<dbReference type="FunFam" id="3.20.20.70:FF:000009">
    <property type="entry name" value="1-(5-phosphoribosyl)-5-[(5-phosphoribosylamino)methylideneamino] imidazole-4-carboxamide isomerase"/>
    <property type="match status" value="1"/>
</dbReference>
<feature type="active site" description="Proton acceptor" evidence="12">
    <location>
        <position position="7"/>
    </location>
</feature>
<evidence type="ECO:0000256" key="13">
    <source>
        <dbReference type="RuleBase" id="RU003657"/>
    </source>
</evidence>
<dbReference type="InterPro" id="IPR006063">
    <property type="entry name" value="HisA_bact_arch"/>
</dbReference>
<evidence type="ECO:0000256" key="1">
    <source>
        <dbReference type="ARBA" id="ARBA00000901"/>
    </source>
</evidence>
<dbReference type="GO" id="GO:0005737">
    <property type="term" value="C:cytoplasm"/>
    <property type="evidence" value="ECO:0007669"/>
    <property type="project" value="UniProtKB-SubCell"/>
</dbReference>
<evidence type="ECO:0000256" key="14">
    <source>
        <dbReference type="RuleBase" id="RU003658"/>
    </source>
</evidence>
<evidence type="ECO:0000256" key="11">
    <source>
        <dbReference type="ARBA" id="ARBA00030547"/>
    </source>
</evidence>
<dbReference type="InterPro" id="IPR011060">
    <property type="entry name" value="RibuloseP-bd_barrel"/>
</dbReference>
<evidence type="ECO:0000256" key="12">
    <source>
        <dbReference type="HAMAP-Rule" id="MF_01014"/>
    </source>
</evidence>
<dbReference type="STRING" id="1423777.FD46_GL000125"/>
<dbReference type="GO" id="GO:0000105">
    <property type="term" value="P:L-histidine biosynthetic process"/>
    <property type="evidence" value="ECO:0007669"/>
    <property type="project" value="UniProtKB-UniRule"/>
</dbReference>
<feature type="active site" description="Proton donor" evidence="12">
    <location>
        <position position="129"/>
    </location>
</feature>
<dbReference type="GO" id="GO:0003949">
    <property type="term" value="F:1-(5-phosphoribosyl)-5-[(5-phosphoribosylamino)methylideneamino]imidazole-4-carboxamide isomerase activity"/>
    <property type="evidence" value="ECO:0007669"/>
    <property type="project" value="UniProtKB-UniRule"/>
</dbReference>